<keyword evidence="3" id="KW-1185">Reference proteome</keyword>
<evidence type="ECO:0000313" key="3">
    <source>
        <dbReference type="Proteomes" id="UP000283993"/>
    </source>
</evidence>
<proteinExistence type="predicted"/>
<dbReference type="EMBL" id="AYKH01000001">
    <property type="protein sequence ID" value="ROO30504.1"/>
    <property type="molecule type" value="Genomic_DNA"/>
</dbReference>
<dbReference type="Proteomes" id="UP000283993">
    <property type="component" value="Unassembled WGS sequence"/>
</dbReference>
<sequence>MVMARVNYTFEKQQRAANKSRQQEEKRNKRHERRQNARHASAQTEDLS</sequence>
<evidence type="ECO:0000256" key="1">
    <source>
        <dbReference type="SAM" id="MobiDB-lite"/>
    </source>
</evidence>
<organism evidence="2 3">
    <name type="scientific">Salinisphaera orenii MK-B5</name>
    <dbReference type="NCBI Taxonomy" id="856730"/>
    <lineage>
        <taxon>Bacteria</taxon>
        <taxon>Pseudomonadati</taxon>
        <taxon>Pseudomonadota</taxon>
        <taxon>Gammaproteobacteria</taxon>
        <taxon>Salinisphaerales</taxon>
        <taxon>Salinisphaeraceae</taxon>
        <taxon>Salinisphaera</taxon>
    </lineage>
</organism>
<feature type="compositionally biased region" description="Basic residues" evidence="1">
    <location>
        <begin position="28"/>
        <end position="37"/>
    </location>
</feature>
<gene>
    <name evidence="2" type="ORF">SAOR_01465</name>
</gene>
<comment type="caution">
    <text evidence="2">The sequence shown here is derived from an EMBL/GenBank/DDBJ whole genome shotgun (WGS) entry which is preliminary data.</text>
</comment>
<accession>A0A423PY42</accession>
<feature type="region of interest" description="Disordered" evidence="1">
    <location>
        <begin position="1"/>
        <end position="48"/>
    </location>
</feature>
<dbReference type="AlphaFoldDB" id="A0A423PY42"/>
<evidence type="ECO:0000313" key="2">
    <source>
        <dbReference type="EMBL" id="ROO30504.1"/>
    </source>
</evidence>
<reference evidence="2 3" key="1">
    <citation type="submission" date="2013-10" db="EMBL/GenBank/DDBJ databases">
        <title>Salinisphaera orenii MK-B5 Genome Sequencing.</title>
        <authorList>
            <person name="Lai Q."/>
            <person name="Li C."/>
            <person name="Shao Z."/>
        </authorList>
    </citation>
    <scope>NUCLEOTIDE SEQUENCE [LARGE SCALE GENOMIC DNA]</scope>
    <source>
        <strain evidence="2 3">MK-B5</strain>
    </source>
</reference>
<protein>
    <submittedName>
        <fullName evidence="2">Uncharacterized protein</fullName>
    </submittedName>
</protein>
<name>A0A423PY42_9GAMM</name>